<evidence type="ECO:0000313" key="4">
    <source>
        <dbReference type="Proteomes" id="UP001322277"/>
    </source>
</evidence>
<evidence type="ECO:0000256" key="2">
    <source>
        <dbReference type="SAM" id="MobiDB-lite"/>
    </source>
</evidence>
<dbReference type="EMBL" id="CP137306">
    <property type="protein sequence ID" value="WQF78045.1"/>
    <property type="molecule type" value="Genomic_DNA"/>
</dbReference>
<dbReference type="RefSeq" id="XP_062775269.1">
    <property type="nucleotide sequence ID" value="XM_062919218.1"/>
</dbReference>
<dbReference type="Gene3D" id="3.40.50.150">
    <property type="entry name" value="Vaccinia Virus protein VP39"/>
    <property type="match status" value="1"/>
</dbReference>
<evidence type="ECO:0000256" key="1">
    <source>
        <dbReference type="ARBA" id="ARBA00038158"/>
    </source>
</evidence>
<organism evidence="3 4">
    <name type="scientific">Colletotrichum destructivum</name>
    <dbReference type="NCBI Taxonomy" id="34406"/>
    <lineage>
        <taxon>Eukaryota</taxon>
        <taxon>Fungi</taxon>
        <taxon>Dikarya</taxon>
        <taxon>Ascomycota</taxon>
        <taxon>Pezizomycotina</taxon>
        <taxon>Sordariomycetes</taxon>
        <taxon>Hypocreomycetidae</taxon>
        <taxon>Glomerellales</taxon>
        <taxon>Glomerellaceae</taxon>
        <taxon>Colletotrichum</taxon>
        <taxon>Colletotrichum destructivum species complex</taxon>
    </lineage>
</organism>
<proteinExistence type="inferred from homology"/>
<protein>
    <submittedName>
        <fullName evidence="3">S-adenosyl-L-methionine-dependent methyltransferase superfamily</fullName>
    </submittedName>
</protein>
<dbReference type="SUPFAM" id="SSF53335">
    <property type="entry name" value="S-adenosyl-L-methionine-dependent methyltransferases"/>
    <property type="match status" value="1"/>
</dbReference>
<comment type="similarity">
    <text evidence="1">Belongs to the methyltransferase superfamily. LaeA methyltransferase family.</text>
</comment>
<dbReference type="PANTHER" id="PTHR43591">
    <property type="entry name" value="METHYLTRANSFERASE"/>
    <property type="match status" value="1"/>
</dbReference>
<evidence type="ECO:0000313" key="3">
    <source>
        <dbReference type="EMBL" id="WQF78045.1"/>
    </source>
</evidence>
<dbReference type="CDD" id="cd02440">
    <property type="entry name" value="AdoMet_MTases"/>
    <property type="match status" value="1"/>
</dbReference>
<gene>
    <name evidence="3" type="ORF">CDEST_03059</name>
</gene>
<keyword evidence="4" id="KW-1185">Reference proteome</keyword>
<dbReference type="GeneID" id="87939562"/>
<dbReference type="AlphaFoldDB" id="A0AAX4I4X7"/>
<keyword evidence="3" id="KW-0808">Transferase</keyword>
<accession>A0AAX4I4X7</accession>
<feature type="region of interest" description="Disordered" evidence="2">
    <location>
        <begin position="1"/>
        <end position="37"/>
    </location>
</feature>
<feature type="region of interest" description="Disordered" evidence="2">
    <location>
        <begin position="121"/>
        <end position="141"/>
    </location>
</feature>
<dbReference type="PANTHER" id="PTHR43591:SF24">
    <property type="entry name" value="2-METHOXY-6-POLYPRENYL-1,4-BENZOQUINOL METHYLASE, MITOCHONDRIAL"/>
    <property type="match status" value="1"/>
</dbReference>
<dbReference type="Proteomes" id="UP001322277">
    <property type="component" value="Chromosome 2"/>
</dbReference>
<name>A0AAX4I4X7_9PEZI</name>
<feature type="compositionally biased region" description="Low complexity" evidence="2">
    <location>
        <begin position="25"/>
        <end position="37"/>
    </location>
</feature>
<dbReference type="Pfam" id="PF13489">
    <property type="entry name" value="Methyltransf_23"/>
    <property type="match status" value="1"/>
</dbReference>
<sequence>MAESGHTIVLTPGDEIPDDASELDSTAPSSNSITSSIMDYRHENGRTYHKYKDGKYIFPNDERETERLDLQHEILTYTFDGKLGLAPPCREDAKVGRVLDVGTGSGVWAIEFGDLHPEAEVGSRRGPLASPSGVVSRPVPRDPKEIECAQNSEIFEVSVPPNVRFEIDDVEEEWMHSSPFDYIHSRFMNASIANWKEYIKNCYDNLAPGGYLELTENQVDPVSDDGTFPHNCAIDKYVRAIQAASEKMGRTFVDVPTLKNVMEEVGFLNVELRQYKWPMNPWPREERYRVLGLWCLENFSKALEAVCVALFTRVFNWTLVEVNVFLVDVRNDLRNPNYHAYFNIYCLVGRKPGKESVG</sequence>
<reference evidence="4" key="1">
    <citation type="journal article" date="2023" name="bioRxiv">
        <title>Complete genome of the Medicago anthracnose fungus, Colletotrichum destructivum, reveals a mini-chromosome-like region within a core chromosome.</title>
        <authorList>
            <person name="Lapalu N."/>
            <person name="Simon A."/>
            <person name="Lu A."/>
            <person name="Plaumann P.-L."/>
            <person name="Amselem J."/>
            <person name="Pigne S."/>
            <person name="Auger A."/>
            <person name="Koch C."/>
            <person name="Dallery J.-F."/>
            <person name="O'Connell R.J."/>
        </authorList>
    </citation>
    <scope>NUCLEOTIDE SEQUENCE [LARGE SCALE GENOMIC DNA]</scope>
    <source>
        <strain evidence="4">CBS 520.97</strain>
    </source>
</reference>
<dbReference type="GO" id="GO:0032259">
    <property type="term" value="P:methylation"/>
    <property type="evidence" value="ECO:0007669"/>
    <property type="project" value="UniProtKB-KW"/>
</dbReference>
<keyword evidence="3" id="KW-0489">Methyltransferase</keyword>
<dbReference type="GO" id="GO:0008168">
    <property type="term" value="F:methyltransferase activity"/>
    <property type="evidence" value="ECO:0007669"/>
    <property type="project" value="UniProtKB-KW"/>
</dbReference>
<dbReference type="KEGG" id="cdet:87939562"/>
<dbReference type="InterPro" id="IPR029063">
    <property type="entry name" value="SAM-dependent_MTases_sf"/>
</dbReference>